<feature type="compositionally biased region" description="Polar residues" evidence="1">
    <location>
        <begin position="21"/>
        <end position="34"/>
    </location>
</feature>
<dbReference type="EMBL" id="CP024614">
    <property type="protein sequence ID" value="AUS51265.1"/>
    <property type="molecule type" value="Genomic_DNA"/>
</dbReference>
<reference evidence="5 6" key="2">
    <citation type="submission" date="2015-03" db="EMBL/GenBank/DDBJ databases">
        <authorList>
            <consortium name="Pathogen Informatics"/>
        </authorList>
    </citation>
    <scope>NUCLEOTIDE SEQUENCE [LARGE SCALE GENOMIC DNA]</scope>
    <source>
        <strain evidence="5">K00500041</strain>
        <strain evidence="3 6">M09401471</strain>
    </source>
</reference>
<accession>A0A0U0RWN3</accession>
<sequence length="53" mass="5665">MDSRVDALTLVTSGGRRNGAHSYSSDISESQPVGNQVRRAAGRLLIGCPPRVR</sequence>
<feature type="region of interest" description="Disordered" evidence="1">
    <location>
        <begin position="12"/>
        <end position="34"/>
    </location>
</feature>
<evidence type="ECO:0000313" key="4">
    <source>
        <dbReference type="EMBL" id="COX10010.1"/>
    </source>
</evidence>
<evidence type="ECO:0000313" key="7">
    <source>
        <dbReference type="Proteomes" id="UP000236349"/>
    </source>
</evidence>
<protein>
    <submittedName>
        <fullName evidence="2">Uncharacterized protein</fullName>
    </submittedName>
</protein>
<reference evidence="4" key="1">
    <citation type="submission" date="2015-03" db="EMBL/GenBank/DDBJ databases">
        <authorList>
            <person name="Murphy D."/>
        </authorList>
    </citation>
    <scope>NUCLEOTIDE SEQUENCE [LARGE SCALE GENOMIC DNA]</scope>
    <source>
        <strain evidence="4">K00500041</strain>
    </source>
</reference>
<name>A0A0U0RWN3_MYCTX</name>
<dbReference type="AlphaFoldDB" id="A0A0U0RWN3"/>
<evidence type="ECO:0000313" key="5">
    <source>
        <dbReference type="Proteomes" id="UP000038802"/>
    </source>
</evidence>
<dbReference type="Proteomes" id="UP000044938">
    <property type="component" value="Unassembled WGS sequence"/>
</dbReference>
<evidence type="ECO:0000256" key="1">
    <source>
        <dbReference type="SAM" id="MobiDB-lite"/>
    </source>
</evidence>
<evidence type="ECO:0000313" key="6">
    <source>
        <dbReference type="Proteomes" id="UP000044938"/>
    </source>
</evidence>
<dbReference type="Proteomes" id="UP000038802">
    <property type="component" value="Unassembled WGS sequence"/>
</dbReference>
<organism evidence="2 7">
    <name type="scientific">Mycobacterium tuberculosis</name>
    <dbReference type="NCBI Taxonomy" id="1773"/>
    <lineage>
        <taxon>Bacteria</taxon>
        <taxon>Bacillati</taxon>
        <taxon>Actinomycetota</taxon>
        <taxon>Actinomycetes</taxon>
        <taxon>Mycobacteriales</taxon>
        <taxon>Mycobacteriaceae</taxon>
        <taxon>Mycobacterium</taxon>
        <taxon>Mycobacterium tuberculosis complex</taxon>
    </lineage>
</organism>
<gene>
    <name evidence="2" type="ORF">CAB90_02393</name>
    <name evidence="4" type="ORF">ERS007703_04762</name>
    <name evidence="3" type="ORF">ERS007720_02384</name>
</gene>
<dbReference type="Proteomes" id="UP000236349">
    <property type="component" value="Chromosome"/>
</dbReference>
<evidence type="ECO:0000313" key="3">
    <source>
        <dbReference type="EMBL" id="COW33582.1"/>
    </source>
</evidence>
<proteinExistence type="predicted"/>
<dbReference type="EMBL" id="CSAJ01000303">
    <property type="protein sequence ID" value="COW33582.1"/>
    <property type="molecule type" value="Genomic_DNA"/>
</dbReference>
<dbReference type="EMBL" id="CSAE01000929">
    <property type="protein sequence ID" value="COX10010.1"/>
    <property type="molecule type" value="Genomic_DNA"/>
</dbReference>
<reference evidence="2 7" key="3">
    <citation type="submission" date="2017-10" db="EMBL/GenBank/DDBJ databases">
        <title>Clinical isolate obtained from a human patient with meningeal tuberculosis in michoacan, Mexico.</title>
        <authorList>
            <person name="Guillen-Nepita A.L."/>
            <person name="Negrete-Paz A.M."/>
            <person name="Vazquez-Marrufo G."/>
            <person name="Cruz-Hernandez A."/>
            <person name="Fresia P."/>
            <person name="Naya H."/>
            <person name="Vazquez-Garciduenas M.S."/>
        </authorList>
    </citation>
    <scope>NUCLEOTIDE SEQUENCE [LARGE SCALE GENOMIC DNA]</scope>
    <source>
        <strain evidence="7">Beijing/MYC004</strain>
        <strain evidence="2">MYC004</strain>
    </source>
</reference>
<evidence type="ECO:0000313" key="2">
    <source>
        <dbReference type="EMBL" id="AUS51265.1"/>
    </source>
</evidence>